<feature type="coiled-coil region" evidence="2">
    <location>
        <begin position="438"/>
        <end position="507"/>
    </location>
</feature>
<evidence type="ECO:0000256" key="1">
    <source>
        <dbReference type="PROSITE-ProRule" id="PRU00047"/>
    </source>
</evidence>
<keyword evidence="1" id="KW-0863">Zinc-finger</keyword>
<keyword evidence="1" id="KW-0862">Zinc</keyword>
<dbReference type="InterPro" id="IPR036875">
    <property type="entry name" value="Znf_CCHC_sf"/>
</dbReference>
<feature type="region of interest" description="Disordered" evidence="3">
    <location>
        <begin position="226"/>
        <end position="250"/>
    </location>
</feature>
<dbReference type="GO" id="GO:0003690">
    <property type="term" value="F:double-stranded DNA binding"/>
    <property type="evidence" value="ECO:0007669"/>
    <property type="project" value="TreeGrafter"/>
</dbReference>
<feature type="region of interest" description="Disordered" evidence="3">
    <location>
        <begin position="1194"/>
        <end position="1220"/>
    </location>
</feature>
<feature type="compositionally biased region" description="Acidic residues" evidence="3">
    <location>
        <begin position="1594"/>
        <end position="1604"/>
    </location>
</feature>
<feature type="region of interest" description="Disordered" evidence="3">
    <location>
        <begin position="1478"/>
        <end position="1524"/>
    </location>
</feature>
<feature type="compositionally biased region" description="Basic and acidic residues" evidence="3">
    <location>
        <begin position="1478"/>
        <end position="1488"/>
    </location>
</feature>
<evidence type="ECO:0000256" key="3">
    <source>
        <dbReference type="SAM" id="MobiDB-lite"/>
    </source>
</evidence>
<name>A0AA38TMM8_9ASTR</name>
<accession>A0AA38TMM8</accession>
<organism evidence="5 6">
    <name type="scientific">Centaurea solstitialis</name>
    <name type="common">yellow star-thistle</name>
    <dbReference type="NCBI Taxonomy" id="347529"/>
    <lineage>
        <taxon>Eukaryota</taxon>
        <taxon>Viridiplantae</taxon>
        <taxon>Streptophyta</taxon>
        <taxon>Embryophyta</taxon>
        <taxon>Tracheophyta</taxon>
        <taxon>Spermatophyta</taxon>
        <taxon>Magnoliopsida</taxon>
        <taxon>eudicotyledons</taxon>
        <taxon>Gunneridae</taxon>
        <taxon>Pentapetalae</taxon>
        <taxon>asterids</taxon>
        <taxon>campanulids</taxon>
        <taxon>Asterales</taxon>
        <taxon>Asteraceae</taxon>
        <taxon>Carduoideae</taxon>
        <taxon>Cardueae</taxon>
        <taxon>Centaureinae</taxon>
        <taxon>Centaurea</taxon>
    </lineage>
</organism>
<feature type="compositionally biased region" description="Low complexity" evidence="3">
    <location>
        <begin position="783"/>
        <end position="794"/>
    </location>
</feature>
<feature type="compositionally biased region" description="Basic and acidic residues" evidence="3">
    <location>
        <begin position="1553"/>
        <end position="1565"/>
    </location>
</feature>
<feature type="compositionally biased region" description="Polar residues" evidence="3">
    <location>
        <begin position="226"/>
        <end position="244"/>
    </location>
</feature>
<feature type="compositionally biased region" description="Basic residues" evidence="3">
    <location>
        <begin position="1496"/>
        <end position="1514"/>
    </location>
</feature>
<dbReference type="PANTHER" id="PTHR15361:SF5">
    <property type="entry name" value="C3H1-TYPE DOMAIN-CONTAINING PROTEIN"/>
    <property type="match status" value="1"/>
</dbReference>
<dbReference type="Pfam" id="PF14223">
    <property type="entry name" value="Retrotran_gag_2"/>
    <property type="match status" value="1"/>
</dbReference>
<feature type="region of interest" description="Disordered" evidence="3">
    <location>
        <begin position="1407"/>
        <end position="1439"/>
    </location>
</feature>
<dbReference type="GO" id="GO:0036297">
    <property type="term" value="P:interstrand cross-link repair"/>
    <property type="evidence" value="ECO:0007669"/>
    <property type="project" value="TreeGrafter"/>
</dbReference>
<feature type="compositionally biased region" description="Basic residues" evidence="3">
    <location>
        <begin position="1625"/>
        <end position="1642"/>
    </location>
</feature>
<feature type="domain" description="CCHC-type" evidence="4">
    <location>
        <begin position="326"/>
        <end position="341"/>
    </location>
</feature>
<dbReference type="Gene3D" id="4.10.60.10">
    <property type="entry name" value="Zinc finger, CCHC-type"/>
    <property type="match status" value="1"/>
</dbReference>
<feature type="compositionally biased region" description="Basic and acidic residues" evidence="3">
    <location>
        <begin position="577"/>
        <end position="593"/>
    </location>
</feature>
<dbReference type="EMBL" id="JARYMX010000002">
    <property type="protein sequence ID" value="KAJ9559788.1"/>
    <property type="molecule type" value="Genomic_DNA"/>
</dbReference>
<evidence type="ECO:0000313" key="6">
    <source>
        <dbReference type="Proteomes" id="UP001172457"/>
    </source>
</evidence>
<feature type="region of interest" description="Disordered" evidence="3">
    <location>
        <begin position="572"/>
        <end position="645"/>
    </location>
</feature>
<feature type="compositionally biased region" description="Polar residues" evidence="3">
    <location>
        <begin position="626"/>
        <end position="645"/>
    </location>
</feature>
<dbReference type="Pfam" id="PF00098">
    <property type="entry name" value="zf-CCHC"/>
    <property type="match status" value="1"/>
</dbReference>
<evidence type="ECO:0000313" key="5">
    <source>
        <dbReference type="EMBL" id="KAJ9559788.1"/>
    </source>
</evidence>
<evidence type="ECO:0000256" key="2">
    <source>
        <dbReference type="SAM" id="Coils"/>
    </source>
</evidence>
<proteinExistence type="predicted"/>
<dbReference type="SMART" id="SM00343">
    <property type="entry name" value="ZnF_C2HC"/>
    <property type="match status" value="2"/>
</dbReference>
<dbReference type="InterPro" id="IPR052003">
    <property type="entry name" value="HR_DNA-Binding_Protein"/>
</dbReference>
<feature type="compositionally biased region" description="Polar residues" evidence="3">
    <location>
        <begin position="1194"/>
        <end position="1204"/>
    </location>
</feature>
<feature type="compositionally biased region" description="Low complexity" evidence="3">
    <location>
        <begin position="1083"/>
        <end position="1099"/>
    </location>
</feature>
<dbReference type="GO" id="GO:0008270">
    <property type="term" value="F:zinc ion binding"/>
    <property type="evidence" value="ECO:0007669"/>
    <property type="project" value="UniProtKB-KW"/>
</dbReference>
<dbReference type="Proteomes" id="UP001172457">
    <property type="component" value="Chromosome 2"/>
</dbReference>
<comment type="caution">
    <text evidence="5">The sequence shown here is derived from an EMBL/GenBank/DDBJ whole genome shotgun (WGS) entry which is preliminary data.</text>
</comment>
<dbReference type="CDD" id="cd22249">
    <property type="entry name" value="UDM1_RNF168_RNF169-like"/>
    <property type="match status" value="1"/>
</dbReference>
<dbReference type="GO" id="GO:0000724">
    <property type="term" value="P:double-strand break repair via homologous recombination"/>
    <property type="evidence" value="ECO:0007669"/>
    <property type="project" value="TreeGrafter"/>
</dbReference>
<reference evidence="5" key="1">
    <citation type="submission" date="2023-03" db="EMBL/GenBank/DDBJ databases">
        <title>Chromosome-scale reference genome and RAD-based genetic map of yellow starthistle (Centaurea solstitialis) reveal putative structural variation and QTLs associated with invader traits.</title>
        <authorList>
            <person name="Reatini B."/>
            <person name="Cang F.A."/>
            <person name="Jiang Q."/>
            <person name="Mckibben M.T.W."/>
            <person name="Barker M.S."/>
            <person name="Rieseberg L.H."/>
            <person name="Dlugosch K.M."/>
        </authorList>
    </citation>
    <scope>NUCLEOTIDE SEQUENCE</scope>
    <source>
        <strain evidence="5">CAN-66</strain>
        <tissue evidence="5">Leaf</tissue>
    </source>
</reference>
<evidence type="ECO:0000259" key="4">
    <source>
        <dbReference type="PROSITE" id="PS50158"/>
    </source>
</evidence>
<dbReference type="PROSITE" id="PS50158">
    <property type="entry name" value="ZF_CCHC"/>
    <property type="match status" value="1"/>
</dbReference>
<dbReference type="SUPFAM" id="SSF57756">
    <property type="entry name" value="Retrovirus zinc finger-like domains"/>
    <property type="match status" value="1"/>
</dbReference>
<keyword evidence="6" id="KW-1185">Reference proteome</keyword>
<protein>
    <recommendedName>
        <fullName evidence="4">CCHC-type domain-containing protein</fullName>
    </recommendedName>
</protein>
<keyword evidence="2" id="KW-0175">Coiled coil</keyword>
<feature type="compositionally biased region" description="Basic and acidic residues" evidence="3">
    <location>
        <begin position="1605"/>
        <end position="1624"/>
    </location>
</feature>
<feature type="compositionally biased region" description="Polar residues" evidence="3">
    <location>
        <begin position="772"/>
        <end position="782"/>
    </location>
</feature>
<dbReference type="InterPro" id="IPR001878">
    <property type="entry name" value="Znf_CCHC"/>
</dbReference>
<feature type="compositionally biased region" description="Basic and acidic residues" evidence="3">
    <location>
        <begin position="609"/>
        <end position="625"/>
    </location>
</feature>
<keyword evidence="1" id="KW-0479">Metal-binding</keyword>
<feature type="region of interest" description="Disordered" evidence="3">
    <location>
        <begin position="758"/>
        <end position="797"/>
    </location>
</feature>
<dbReference type="PANTHER" id="PTHR15361">
    <property type="entry name" value="RAD51/NUKS-INTERACTING PROTEIN"/>
    <property type="match status" value="1"/>
</dbReference>
<dbReference type="GO" id="GO:0003697">
    <property type="term" value="F:single-stranded DNA binding"/>
    <property type="evidence" value="ECO:0007669"/>
    <property type="project" value="TreeGrafter"/>
</dbReference>
<sequence>MDSQEGVFANKVPMLKPNEFDMWKIRIRQHMLLIDYSMWDVIENGPAERKAGEDGVVPPPRTDAERKARQIEMKALSTLLFAIPNEYQHQFMNCENAKVLWQALERRFAGSKSTKRNQKAILRQQYENFMSTKNETMTQTFDRYNKLIGELVTVGVKIDNDDINRKFLRSLGEEWTMYTVSLRQSEDLEDKELDDLYNDLRVFEAEVEAKRKPIGYSHNTALLSNESSQFNDSNSHNSGASESFNAAKPNSGVDQTLEAFLASHVKTSLINEDLEQISPDDLEEMDIKWQMAMLTMRIKRFIKRTGRNNFGMKREDGAGFDKSKVRCYKCNDLGHFARECKGNASQHNHQHKFNKNSNGSSSQALVSQEGFGFDWSDQADEAVQNQALMAEIKESSSSEIPSEVISKLCSKSCIDTVQKYRDHNQSMCDSIKKLEQFRRESNEVIGSLEDQIKAYQANELQFEYDQNYWKWEKKEYELKLSKCRSELEKVRVELEQSKSDLEKFSKASKAMDEILKAQINDDLKRGIGYHTTPPPYNNNYIPPKSNFADRLDTEELKPGLTEVDPVEGEVEDLGGEGEYRKKEIEESVPDDNHILTNENGGRPFVESNKVVKEKGKSKIDARSSECDPSSSKQSQYKRGNQRNWNNQWAKSHGIDLSKINRPKPCFICCKLNHLAKDCYFNPINHRNSFQNYKSSMIVRKKQQFQAKKVESINKKVVSNQNRKFQSNEKVLKKKVETKSVKMTAKWVPKAVVHNIAATSDKSSNNSESNKKITTASCSSTPVNTASSSNKNNATPVITASTPEKKKPYIVTKYSIHEIPSKDYMLKLNRLAEFKYVNDKGKKSEGFNDIVDFLQASTIAHAILVNPKIYIIHQKDFWRNARVETLNNTKVIQTTVSDRPLTVSESTIRRCLHLDDEGGETSIPTSDIFPALAQMGYEGSLKSLKIKKKFFGHQWKFLVHILIHCFSKKSSGWDEFGSTIASALVCLATSRRFNFSNMIFENLVANLDPKSTSKSFYMYPRFVQEVINLELPDVPATGQTYNRNDPSFKMFSNMKRSGTSVFTPLFPTMMGVIPPTGEASGLQPTHLSTPPDDLPTPTTSNVPQSPVHKTPSPALQVYIRKIKRAPSSFESTHPQPKSPLVEHSPLEFIQRETKGVSPNSNAKEVPSTEMSGHVDGVAHTTGVAQSVHQDSVNINKTPSTATLNEKSFGGPRCQETMGVDSVSTRLKTATKIPKDLAKKGSTSKAGEGSFSHDELMAALAAIAKDLKNHDAQFQDHASKHEETAIRMEILEKMVKTQNQLVSDLSKKCQAQGAKVAVQNMQISALQRRYATLAAFTKGEKVKAKGELKVKSEVVKAAVSKDEKKKDDEVKEKEPTVNVEERVAAETALPKATPKVIPTKGIVIKEKVEVKKDEKKKSDPKDKGKGIMIEEPKKKIPKHIPKEIAEEMSLRKIVSMMTEDELERARKEAAEQEASLELAKKLQQEEEKAAKKSIVPKSKPKKRKAAPKKVTRRTKQVSKAEERKSRIKFLVNAVGGTESMYAGWSDEKVEERYNLERDAMQQKKEEEKVVEEEEEEMPVIQRRSKRKHDVAVVSESENEKEDEEKQEQEKETEKEKDDEEERLREKAAKRKKSIAHKKSAKKAKLVHDSAGSEIIDWDSQGKGEQMSWVIESKGGKLDTHRSTYHLFSRLSIVDLKKLYEIGCVKDPKGRTEIVHLIEDLKVMFAFEKSRDDYRKKESQMTCEAFGGVGATAWSTFKRNRVVSISFKTRQYYFLLDKRYDFDHRLCTSLLDIGKKKSVLSDLDKEFVERINQRIMQFDDDFDPEVIGKDDGAEKKVKEWFVRELSGSLYYKVIWEDGKASWGGILADILKEYYFVDGDQVHDAQRLHGMERVKLCGHENSAMGTELVLKFLQLWQNLNVQG</sequence>
<feature type="region of interest" description="Disordered" evidence="3">
    <location>
        <begin position="1553"/>
        <end position="1643"/>
    </location>
</feature>
<gene>
    <name evidence="5" type="ORF">OSB04_004948</name>
</gene>
<feature type="region of interest" description="Disordered" evidence="3">
    <location>
        <begin position="1073"/>
        <end position="1110"/>
    </location>
</feature>
<feature type="compositionally biased region" description="Acidic residues" evidence="3">
    <location>
        <begin position="1566"/>
        <end position="1575"/>
    </location>
</feature>